<sequence>MGSFDGAEVCELIGLFLLNSLGEKYGKNNVGLCRDDGLVLLRNTSRPQSERTRKEIAREFKKQGLDISISTNLKICNFLDITLNLADGSHYPYRKPNNETFYINTNSKHPPTIIKHIPAAIGRRIPYISSSKELFNKTKPLYESALKQSGHGEKLTYTERKKAETHNRKSRQRKIIWFNQPYSMNVQTNIGREFLNLVSKHFPKNHRYNKIFNKSSLKSKYLSRHDAALKVLFYQLLYDEGFIDEIPPWYSPDKPKPVYESENVKAYWDVPIYADQQEVRCNRVDARIVNHMCKRVVTLEMSCPWVNNRTRKDEEKTLKYGPLRWELRQ</sequence>
<proteinExistence type="predicted"/>
<name>A0A2B4RTK6_STYPI</name>
<accession>A0A2B4RTK6</accession>
<dbReference type="EMBL" id="LSMT01000350">
    <property type="protein sequence ID" value="PFX19648.1"/>
    <property type="molecule type" value="Genomic_DNA"/>
</dbReference>
<gene>
    <name evidence="1" type="ORF">AWC38_SpisGene15931</name>
</gene>
<organism evidence="1 2">
    <name type="scientific">Stylophora pistillata</name>
    <name type="common">Smooth cauliflower coral</name>
    <dbReference type="NCBI Taxonomy" id="50429"/>
    <lineage>
        <taxon>Eukaryota</taxon>
        <taxon>Metazoa</taxon>
        <taxon>Cnidaria</taxon>
        <taxon>Anthozoa</taxon>
        <taxon>Hexacorallia</taxon>
        <taxon>Scleractinia</taxon>
        <taxon>Astrocoeniina</taxon>
        <taxon>Pocilloporidae</taxon>
        <taxon>Stylophora</taxon>
    </lineage>
</organism>
<keyword evidence="2" id="KW-1185">Reference proteome</keyword>
<comment type="caution">
    <text evidence="1">The sequence shown here is derived from an EMBL/GenBank/DDBJ whole genome shotgun (WGS) entry which is preliminary data.</text>
</comment>
<evidence type="ECO:0000313" key="2">
    <source>
        <dbReference type="Proteomes" id="UP000225706"/>
    </source>
</evidence>
<evidence type="ECO:0000313" key="1">
    <source>
        <dbReference type="EMBL" id="PFX19648.1"/>
    </source>
</evidence>
<dbReference type="Proteomes" id="UP000225706">
    <property type="component" value="Unassembled WGS sequence"/>
</dbReference>
<reference evidence="2" key="1">
    <citation type="journal article" date="2017" name="bioRxiv">
        <title>Comparative analysis of the genomes of Stylophora pistillata and Acropora digitifera provides evidence for extensive differences between species of corals.</title>
        <authorList>
            <person name="Voolstra C.R."/>
            <person name="Li Y."/>
            <person name="Liew Y.J."/>
            <person name="Baumgarten S."/>
            <person name="Zoccola D."/>
            <person name="Flot J.-F."/>
            <person name="Tambutte S."/>
            <person name="Allemand D."/>
            <person name="Aranda M."/>
        </authorList>
    </citation>
    <scope>NUCLEOTIDE SEQUENCE [LARGE SCALE GENOMIC DNA]</scope>
</reference>
<protein>
    <submittedName>
        <fullName evidence="1">Uncharacterized protein</fullName>
    </submittedName>
</protein>
<dbReference type="AlphaFoldDB" id="A0A2B4RTK6"/>